<keyword evidence="2" id="KW-1185">Reference proteome</keyword>
<reference evidence="1" key="1">
    <citation type="submission" date="2023-10" db="EMBL/GenBank/DDBJ databases">
        <title>Genome assembly of Pristionchus species.</title>
        <authorList>
            <person name="Yoshida K."/>
            <person name="Sommer R.J."/>
        </authorList>
    </citation>
    <scope>NUCLEOTIDE SEQUENCE</scope>
    <source>
        <strain evidence="1">RS5133</strain>
    </source>
</reference>
<feature type="non-terminal residue" evidence="1">
    <location>
        <position position="1"/>
    </location>
</feature>
<dbReference type="Proteomes" id="UP001432322">
    <property type="component" value="Unassembled WGS sequence"/>
</dbReference>
<proteinExistence type="predicted"/>
<gene>
    <name evidence="1" type="ORF">PFISCL1PPCAC_28062</name>
</gene>
<organism evidence="1 2">
    <name type="scientific">Pristionchus fissidentatus</name>
    <dbReference type="NCBI Taxonomy" id="1538716"/>
    <lineage>
        <taxon>Eukaryota</taxon>
        <taxon>Metazoa</taxon>
        <taxon>Ecdysozoa</taxon>
        <taxon>Nematoda</taxon>
        <taxon>Chromadorea</taxon>
        <taxon>Rhabditida</taxon>
        <taxon>Rhabditina</taxon>
        <taxon>Diplogasteromorpha</taxon>
        <taxon>Diplogasteroidea</taxon>
        <taxon>Neodiplogasteridae</taxon>
        <taxon>Pristionchus</taxon>
    </lineage>
</organism>
<accession>A0AAV5X1C0</accession>
<dbReference type="AlphaFoldDB" id="A0AAV5X1C0"/>
<evidence type="ECO:0000313" key="2">
    <source>
        <dbReference type="Proteomes" id="UP001432322"/>
    </source>
</evidence>
<sequence length="76" mass="8309">TVPSDLTRRRELGALHRQTFAPFSVVGPSRSIVMYSFASVAFGTAGHAFVSSPGFIGMHDQENCTQHEKTISRKSI</sequence>
<comment type="caution">
    <text evidence="1">The sequence shown here is derived from an EMBL/GenBank/DDBJ whole genome shotgun (WGS) entry which is preliminary data.</text>
</comment>
<feature type="non-terminal residue" evidence="1">
    <location>
        <position position="76"/>
    </location>
</feature>
<name>A0AAV5X1C0_9BILA</name>
<evidence type="ECO:0000313" key="1">
    <source>
        <dbReference type="EMBL" id="GMT36765.1"/>
    </source>
</evidence>
<protein>
    <submittedName>
        <fullName evidence="1">Uncharacterized protein</fullName>
    </submittedName>
</protein>
<dbReference type="EMBL" id="BTSY01000007">
    <property type="protein sequence ID" value="GMT36765.1"/>
    <property type="molecule type" value="Genomic_DNA"/>
</dbReference>